<name>A0A2R6RQ62_9APHY</name>
<dbReference type="Proteomes" id="UP000186601">
    <property type="component" value="Unassembled WGS sequence"/>
</dbReference>
<accession>A0A2R6RQ62</accession>
<sequence>MVPSNLVVNIKSYTLGVLLLPKFSVYKGKEPLQKLLEIVKKLWNNKLLDGIENIPADWEKIKAAAGESLTQHQAQIRKETCCAVDSNMNIVLVDLLNKDCDRYGSRNEYSIEEKEDDQWQKEVDLVV</sequence>
<evidence type="ECO:0000313" key="2">
    <source>
        <dbReference type="Proteomes" id="UP000186601"/>
    </source>
</evidence>
<proteinExistence type="predicted"/>
<organism evidence="1 2">
    <name type="scientific">Hermanssonia centrifuga</name>
    <dbReference type="NCBI Taxonomy" id="98765"/>
    <lineage>
        <taxon>Eukaryota</taxon>
        <taxon>Fungi</taxon>
        <taxon>Dikarya</taxon>
        <taxon>Basidiomycota</taxon>
        <taxon>Agaricomycotina</taxon>
        <taxon>Agaricomycetes</taxon>
        <taxon>Polyporales</taxon>
        <taxon>Meruliaceae</taxon>
        <taxon>Hermanssonia</taxon>
    </lineage>
</organism>
<protein>
    <submittedName>
        <fullName evidence="1">Uncharacterized protein</fullName>
    </submittedName>
</protein>
<reference evidence="1 2" key="1">
    <citation type="submission" date="2018-02" db="EMBL/GenBank/DDBJ databases">
        <title>Genome sequence of the basidiomycete white-rot fungus Phlebia centrifuga.</title>
        <authorList>
            <person name="Granchi Z."/>
            <person name="Peng M."/>
            <person name="de Vries R.P."/>
            <person name="Hilden K."/>
            <person name="Makela M.R."/>
            <person name="Grigoriev I."/>
            <person name="Riley R."/>
        </authorList>
    </citation>
    <scope>NUCLEOTIDE SEQUENCE [LARGE SCALE GENOMIC DNA]</scope>
    <source>
        <strain evidence="1 2">FBCC195</strain>
    </source>
</reference>
<evidence type="ECO:0000313" key="1">
    <source>
        <dbReference type="EMBL" id="PSS32156.1"/>
    </source>
</evidence>
<dbReference type="EMBL" id="MLYV02000193">
    <property type="protein sequence ID" value="PSS32156.1"/>
    <property type="molecule type" value="Genomic_DNA"/>
</dbReference>
<keyword evidence="2" id="KW-1185">Reference proteome</keyword>
<dbReference type="AlphaFoldDB" id="A0A2R6RQ62"/>
<dbReference type="OrthoDB" id="2803839at2759"/>
<comment type="caution">
    <text evidence="1">The sequence shown here is derived from an EMBL/GenBank/DDBJ whole genome shotgun (WGS) entry which is preliminary data.</text>
</comment>
<gene>
    <name evidence="1" type="ORF">PHLCEN_2v2078</name>
</gene>